<dbReference type="STRING" id="71717.A0A4Y7T7G1"/>
<organism evidence="11 12">
    <name type="scientific">Coprinellus micaceus</name>
    <name type="common">Glistening ink-cap mushroom</name>
    <name type="synonym">Coprinus micaceus</name>
    <dbReference type="NCBI Taxonomy" id="71717"/>
    <lineage>
        <taxon>Eukaryota</taxon>
        <taxon>Fungi</taxon>
        <taxon>Dikarya</taxon>
        <taxon>Basidiomycota</taxon>
        <taxon>Agaricomycotina</taxon>
        <taxon>Agaricomycetes</taxon>
        <taxon>Agaricomycetidae</taxon>
        <taxon>Agaricales</taxon>
        <taxon>Agaricineae</taxon>
        <taxon>Psathyrellaceae</taxon>
        <taxon>Coprinellus</taxon>
    </lineage>
</organism>
<feature type="domain" description="SAM-dependent MTase TRM10-type" evidence="10">
    <location>
        <begin position="1"/>
        <end position="155"/>
    </location>
</feature>
<dbReference type="PANTHER" id="PTHR13563:SF13">
    <property type="entry name" value="TRNA METHYLTRANSFERASE 10 HOMOLOG A"/>
    <property type="match status" value="1"/>
</dbReference>
<dbReference type="PANTHER" id="PTHR13563">
    <property type="entry name" value="TRNA (GUANINE-9-) METHYLTRANSFERASE"/>
    <property type="match status" value="1"/>
</dbReference>
<dbReference type="PROSITE" id="PS51675">
    <property type="entry name" value="SAM_MT_TRM10"/>
    <property type="match status" value="1"/>
</dbReference>
<evidence type="ECO:0000259" key="10">
    <source>
        <dbReference type="PROSITE" id="PS51675"/>
    </source>
</evidence>
<evidence type="ECO:0000256" key="4">
    <source>
        <dbReference type="ARBA" id="ARBA00022679"/>
    </source>
</evidence>
<evidence type="ECO:0000256" key="5">
    <source>
        <dbReference type="ARBA" id="ARBA00022691"/>
    </source>
</evidence>
<dbReference type="GO" id="GO:0052905">
    <property type="term" value="F:tRNA (guanosine(9)-N1)-methyltransferase activity"/>
    <property type="evidence" value="ECO:0007669"/>
    <property type="project" value="UniProtKB-EC"/>
</dbReference>
<dbReference type="InterPro" id="IPR038459">
    <property type="entry name" value="MT_TRM10-typ_sf"/>
</dbReference>
<dbReference type="OrthoDB" id="278300at2759"/>
<evidence type="ECO:0000256" key="7">
    <source>
        <dbReference type="ARBA" id="ARBA00032166"/>
    </source>
</evidence>
<gene>
    <name evidence="11" type="ORF">FA13DRAFT_1733934</name>
</gene>
<evidence type="ECO:0000256" key="8">
    <source>
        <dbReference type="ARBA" id="ARBA00048434"/>
    </source>
</evidence>
<dbReference type="EMBL" id="QPFP01000024">
    <property type="protein sequence ID" value="TEB30117.1"/>
    <property type="molecule type" value="Genomic_DNA"/>
</dbReference>
<comment type="caution">
    <text evidence="11">The sequence shown here is derived from an EMBL/GenBank/DDBJ whole genome shotgun (WGS) entry which is preliminary data.</text>
</comment>
<keyword evidence="4 11" id="KW-0808">Transferase</keyword>
<reference evidence="11 12" key="1">
    <citation type="journal article" date="2019" name="Nat. Ecol. Evol.">
        <title>Megaphylogeny resolves global patterns of mushroom evolution.</title>
        <authorList>
            <person name="Varga T."/>
            <person name="Krizsan K."/>
            <person name="Foldi C."/>
            <person name="Dima B."/>
            <person name="Sanchez-Garcia M."/>
            <person name="Sanchez-Ramirez S."/>
            <person name="Szollosi G.J."/>
            <person name="Szarkandi J.G."/>
            <person name="Papp V."/>
            <person name="Albert L."/>
            <person name="Andreopoulos W."/>
            <person name="Angelini C."/>
            <person name="Antonin V."/>
            <person name="Barry K.W."/>
            <person name="Bougher N.L."/>
            <person name="Buchanan P."/>
            <person name="Buyck B."/>
            <person name="Bense V."/>
            <person name="Catcheside P."/>
            <person name="Chovatia M."/>
            <person name="Cooper J."/>
            <person name="Damon W."/>
            <person name="Desjardin D."/>
            <person name="Finy P."/>
            <person name="Geml J."/>
            <person name="Haridas S."/>
            <person name="Hughes K."/>
            <person name="Justo A."/>
            <person name="Karasinski D."/>
            <person name="Kautmanova I."/>
            <person name="Kiss B."/>
            <person name="Kocsube S."/>
            <person name="Kotiranta H."/>
            <person name="LaButti K.M."/>
            <person name="Lechner B.E."/>
            <person name="Liimatainen K."/>
            <person name="Lipzen A."/>
            <person name="Lukacs Z."/>
            <person name="Mihaltcheva S."/>
            <person name="Morgado L.N."/>
            <person name="Niskanen T."/>
            <person name="Noordeloos M.E."/>
            <person name="Ohm R.A."/>
            <person name="Ortiz-Santana B."/>
            <person name="Ovrebo C."/>
            <person name="Racz N."/>
            <person name="Riley R."/>
            <person name="Savchenko A."/>
            <person name="Shiryaev A."/>
            <person name="Soop K."/>
            <person name="Spirin V."/>
            <person name="Szebenyi C."/>
            <person name="Tomsovsky M."/>
            <person name="Tulloss R.E."/>
            <person name="Uehling J."/>
            <person name="Grigoriev I.V."/>
            <person name="Vagvolgyi C."/>
            <person name="Papp T."/>
            <person name="Martin F.M."/>
            <person name="Miettinen O."/>
            <person name="Hibbett D.S."/>
            <person name="Nagy L.G."/>
        </authorList>
    </citation>
    <scope>NUCLEOTIDE SEQUENCE [LARGE SCALE GENOMIC DNA]</scope>
    <source>
        <strain evidence="11 12">FP101781</strain>
    </source>
</reference>
<evidence type="ECO:0000256" key="9">
    <source>
        <dbReference type="SAM" id="MobiDB-lite"/>
    </source>
</evidence>
<dbReference type="GO" id="GO:0002939">
    <property type="term" value="P:tRNA N1-guanine methylation"/>
    <property type="evidence" value="ECO:0007669"/>
    <property type="project" value="TreeGrafter"/>
</dbReference>
<protein>
    <recommendedName>
        <fullName evidence="2">tRNA (guanine(9)-N1)-methyltransferase</fullName>
        <ecNumber evidence="1">2.1.1.221</ecNumber>
    </recommendedName>
    <alternativeName>
        <fullName evidence="7">tRNA methyltransferase 10</fullName>
    </alternativeName>
    <alternativeName>
        <fullName evidence="6">tRNA(m1G9)-methyltransferase</fullName>
    </alternativeName>
</protein>
<sequence>MHPTFFFQEIKSLTSQLAFTYASNKAAGFPFNLLFTGLSGQTKERMDNLGDSGYKRWTKTEWWQEGFERLWQRDSAGDQNPASDSETQATSPEDGQRTSSPYLQKIVYLTADSEEELTELLADETYIIGGIVDHNRYKVSSVPRAVVLGVDAVGD</sequence>
<evidence type="ECO:0000313" key="11">
    <source>
        <dbReference type="EMBL" id="TEB30117.1"/>
    </source>
</evidence>
<evidence type="ECO:0000313" key="12">
    <source>
        <dbReference type="Proteomes" id="UP000298030"/>
    </source>
</evidence>
<dbReference type="AlphaFoldDB" id="A0A4Y7T7G1"/>
<feature type="compositionally biased region" description="Polar residues" evidence="9">
    <location>
        <begin position="77"/>
        <end position="99"/>
    </location>
</feature>
<proteinExistence type="predicted"/>
<dbReference type="InterPro" id="IPR028564">
    <property type="entry name" value="MT_TRM10-typ"/>
</dbReference>
<evidence type="ECO:0000256" key="3">
    <source>
        <dbReference type="ARBA" id="ARBA00022603"/>
    </source>
</evidence>
<keyword evidence="3 11" id="KW-0489">Methyltransferase</keyword>
<name>A0A4Y7T7G1_COPMI</name>
<accession>A0A4Y7T7G1</accession>
<evidence type="ECO:0000256" key="1">
    <source>
        <dbReference type="ARBA" id="ARBA00012797"/>
    </source>
</evidence>
<dbReference type="GO" id="GO:0005634">
    <property type="term" value="C:nucleus"/>
    <property type="evidence" value="ECO:0007669"/>
    <property type="project" value="TreeGrafter"/>
</dbReference>
<dbReference type="InterPro" id="IPR007356">
    <property type="entry name" value="tRNA_m1G_MeTrfase_euk"/>
</dbReference>
<dbReference type="EC" id="2.1.1.221" evidence="1"/>
<dbReference type="Gene3D" id="3.40.1280.30">
    <property type="match status" value="1"/>
</dbReference>
<keyword evidence="12" id="KW-1185">Reference proteome</keyword>
<dbReference type="Proteomes" id="UP000298030">
    <property type="component" value="Unassembled WGS sequence"/>
</dbReference>
<feature type="region of interest" description="Disordered" evidence="9">
    <location>
        <begin position="73"/>
        <end position="99"/>
    </location>
</feature>
<keyword evidence="5" id="KW-0949">S-adenosyl-L-methionine</keyword>
<dbReference type="CDD" id="cd18089">
    <property type="entry name" value="SPOUT_Trm10-like"/>
    <property type="match status" value="1"/>
</dbReference>
<evidence type="ECO:0000256" key="6">
    <source>
        <dbReference type="ARBA" id="ARBA00031792"/>
    </source>
</evidence>
<comment type="catalytic activity">
    <reaction evidence="8">
        <text>guanosine(9) in tRNA + S-adenosyl-L-methionine = N(1)-methylguanosine(9) in tRNA + S-adenosyl-L-homocysteine + H(+)</text>
        <dbReference type="Rhea" id="RHEA:43156"/>
        <dbReference type="Rhea" id="RHEA-COMP:10367"/>
        <dbReference type="Rhea" id="RHEA-COMP:10368"/>
        <dbReference type="ChEBI" id="CHEBI:15378"/>
        <dbReference type="ChEBI" id="CHEBI:57856"/>
        <dbReference type="ChEBI" id="CHEBI:59789"/>
        <dbReference type="ChEBI" id="CHEBI:73542"/>
        <dbReference type="ChEBI" id="CHEBI:74269"/>
        <dbReference type="EC" id="2.1.1.221"/>
    </reaction>
</comment>
<dbReference type="GO" id="GO:0000049">
    <property type="term" value="F:tRNA binding"/>
    <property type="evidence" value="ECO:0007669"/>
    <property type="project" value="TreeGrafter"/>
</dbReference>
<evidence type="ECO:0000256" key="2">
    <source>
        <dbReference type="ARBA" id="ARBA00020451"/>
    </source>
</evidence>